<reference evidence="1" key="2">
    <citation type="journal article" date="2023" name="Plants (Basel)">
        <title>Annotation of the Turnera subulata (Passifloraceae) Draft Genome Reveals the S-Locus Evolved after the Divergence of Turneroideae from Passifloroideae in a Stepwise Manner.</title>
        <authorList>
            <person name="Henning P.M."/>
            <person name="Roalson E.H."/>
            <person name="Mir W."/>
            <person name="McCubbin A.G."/>
            <person name="Shore J.S."/>
        </authorList>
    </citation>
    <scope>NUCLEOTIDE SEQUENCE</scope>
    <source>
        <strain evidence="1">F60SS</strain>
    </source>
</reference>
<dbReference type="Proteomes" id="UP001141552">
    <property type="component" value="Unassembled WGS sequence"/>
</dbReference>
<accession>A0A9Q0F0I5</accession>
<gene>
    <name evidence="1" type="ORF">Tsubulata_045429</name>
</gene>
<organism evidence="1 2">
    <name type="scientific">Turnera subulata</name>
    <dbReference type="NCBI Taxonomy" id="218843"/>
    <lineage>
        <taxon>Eukaryota</taxon>
        <taxon>Viridiplantae</taxon>
        <taxon>Streptophyta</taxon>
        <taxon>Embryophyta</taxon>
        <taxon>Tracheophyta</taxon>
        <taxon>Spermatophyta</taxon>
        <taxon>Magnoliopsida</taxon>
        <taxon>eudicotyledons</taxon>
        <taxon>Gunneridae</taxon>
        <taxon>Pentapetalae</taxon>
        <taxon>rosids</taxon>
        <taxon>fabids</taxon>
        <taxon>Malpighiales</taxon>
        <taxon>Passifloraceae</taxon>
        <taxon>Turnera</taxon>
    </lineage>
</organism>
<evidence type="ECO:0000313" key="2">
    <source>
        <dbReference type="Proteomes" id="UP001141552"/>
    </source>
</evidence>
<dbReference type="AlphaFoldDB" id="A0A9Q0F0I5"/>
<dbReference type="Gene3D" id="3.90.70.10">
    <property type="entry name" value="Cysteine proteinases"/>
    <property type="match status" value="1"/>
</dbReference>
<dbReference type="EMBL" id="JAKUCV010007548">
    <property type="protein sequence ID" value="KAJ4822896.1"/>
    <property type="molecule type" value="Genomic_DNA"/>
</dbReference>
<keyword evidence="2" id="KW-1185">Reference proteome</keyword>
<name>A0A9Q0F0I5_9ROSI</name>
<evidence type="ECO:0000313" key="1">
    <source>
        <dbReference type="EMBL" id="KAJ4822896.1"/>
    </source>
</evidence>
<protein>
    <submittedName>
        <fullName evidence="1">Uncharacterized protein</fullName>
    </submittedName>
</protein>
<proteinExistence type="predicted"/>
<sequence>MLSLTLQNEDVHMFSWRGHKVGSKDIIPRARKQKTRDTYYAYATSAYMQILYRFIQAKNKIGCEYLLEDISAEQIIDIKKVVGTGKLQRIFEHIIESRFVPLTDKEYANGKQRTFCEGDPRRAFDVSHSIYQKRQPDGEWRIQKICKEISLHGAVIGVFPSK</sequence>
<comment type="caution">
    <text evidence="1">The sequence shown here is derived from an EMBL/GenBank/DDBJ whole genome shotgun (WGS) entry which is preliminary data.</text>
</comment>
<reference evidence="1" key="1">
    <citation type="submission" date="2022-02" db="EMBL/GenBank/DDBJ databases">
        <authorList>
            <person name="Henning P.M."/>
            <person name="McCubbin A.G."/>
            <person name="Shore J.S."/>
        </authorList>
    </citation>
    <scope>NUCLEOTIDE SEQUENCE</scope>
    <source>
        <strain evidence="1">F60SS</strain>
        <tissue evidence="1">Leaves</tissue>
    </source>
</reference>